<evidence type="ECO:0000313" key="3">
    <source>
        <dbReference type="RefSeq" id="XP_019707020.1"/>
    </source>
</evidence>
<dbReference type="OrthoDB" id="1919845at2759"/>
<dbReference type="Proteomes" id="UP000504607">
    <property type="component" value="Chromosome 1"/>
</dbReference>
<sequence length="285" mass="32847">MKQTPEGKVDRYKARLVAKGDLQEEVYMEIPPGFTSIETNGKSNADHTMFFCHNKGKVAILIVYVDDIILTDDDLSELARLKTQLAQSFEVKDLDNLRYFSEIEVARSSHAIFLSQRKYILDLLTETEILRCRSAVTPIEQNHRLTTDSGKSVDRERYQHLVGKLIYLSHTRPDIAFTINVVSQYMHDSRESHQETVYRIFRYLKGCPGRDLFFSHHKHLNVEAYSDADWAGSIDNRRSISSYCIFIGGNLVTWRSKKQDIVARSSAEAEYRAMAQGICEVIWLK</sequence>
<dbReference type="CDD" id="cd09272">
    <property type="entry name" value="RNase_HI_RT_Ty1"/>
    <property type="match status" value="1"/>
</dbReference>
<dbReference type="RefSeq" id="XP_019707020.1">
    <property type="nucleotide sequence ID" value="XM_019851461.1"/>
</dbReference>
<organism evidence="2 3">
    <name type="scientific">Elaeis guineensis var. tenera</name>
    <name type="common">Oil palm</name>
    <dbReference type="NCBI Taxonomy" id="51953"/>
    <lineage>
        <taxon>Eukaryota</taxon>
        <taxon>Viridiplantae</taxon>
        <taxon>Streptophyta</taxon>
        <taxon>Embryophyta</taxon>
        <taxon>Tracheophyta</taxon>
        <taxon>Spermatophyta</taxon>
        <taxon>Magnoliopsida</taxon>
        <taxon>Liliopsida</taxon>
        <taxon>Arecaceae</taxon>
        <taxon>Arecoideae</taxon>
        <taxon>Cocoseae</taxon>
        <taxon>Elaeidinae</taxon>
        <taxon>Elaeis</taxon>
    </lineage>
</organism>
<keyword evidence="2" id="KW-1185">Reference proteome</keyword>
<reference evidence="3" key="1">
    <citation type="submission" date="2025-08" db="UniProtKB">
        <authorList>
            <consortium name="RefSeq"/>
        </authorList>
    </citation>
    <scope>IDENTIFICATION</scope>
</reference>
<accession>A0A6J0PLH1</accession>
<dbReference type="Pfam" id="PF07727">
    <property type="entry name" value="RVT_2"/>
    <property type="match status" value="1"/>
</dbReference>
<dbReference type="InterPro" id="IPR013103">
    <property type="entry name" value="RVT_2"/>
</dbReference>
<gene>
    <name evidence="3" type="primary">LOC109506028</name>
</gene>
<dbReference type="AlphaFoldDB" id="A0A6J0PLH1"/>
<dbReference type="PANTHER" id="PTHR11439:SF467">
    <property type="entry name" value="INTEGRASE CATALYTIC DOMAIN-CONTAINING PROTEIN"/>
    <property type="match status" value="1"/>
</dbReference>
<feature type="domain" description="Reverse transcriptase Ty1/copia-type" evidence="1">
    <location>
        <begin position="44"/>
        <end position="140"/>
    </location>
</feature>
<evidence type="ECO:0000259" key="1">
    <source>
        <dbReference type="Pfam" id="PF07727"/>
    </source>
</evidence>
<dbReference type="InParanoid" id="A0A6J0PLH1"/>
<dbReference type="PANTHER" id="PTHR11439">
    <property type="entry name" value="GAG-POL-RELATED RETROTRANSPOSON"/>
    <property type="match status" value="1"/>
</dbReference>
<protein>
    <submittedName>
        <fullName evidence="3">Uncharacterized protein LOC109506028</fullName>
    </submittedName>
</protein>
<evidence type="ECO:0000313" key="2">
    <source>
        <dbReference type="Proteomes" id="UP000504607"/>
    </source>
</evidence>
<proteinExistence type="predicted"/>
<dbReference type="SUPFAM" id="SSF56672">
    <property type="entry name" value="DNA/RNA polymerases"/>
    <property type="match status" value="1"/>
</dbReference>
<dbReference type="InterPro" id="IPR043502">
    <property type="entry name" value="DNA/RNA_pol_sf"/>
</dbReference>
<name>A0A6J0PLH1_ELAGV</name>